<dbReference type="InterPro" id="IPR015927">
    <property type="entry name" value="Peptidase_S24_S26A/B/C"/>
</dbReference>
<dbReference type="CDD" id="cd00093">
    <property type="entry name" value="HTH_XRE"/>
    <property type="match status" value="1"/>
</dbReference>
<reference evidence="5 6" key="1">
    <citation type="submission" date="2018-10" db="EMBL/GenBank/DDBJ databases">
        <title>The complete genome of Acinetobacter wuhouensis strain WCHAW010062.</title>
        <authorList>
            <person name="Hu Y."/>
            <person name="Long H."/>
            <person name="Feng Y."/>
            <person name="Zong Z."/>
        </authorList>
    </citation>
    <scope>NUCLEOTIDE SEQUENCE [LARGE SCALE GENOMIC DNA]</scope>
    <source>
        <strain evidence="5 6">WCHAW010062</strain>
    </source>
</reference>
<sequence>MLKDRLKEARKNAKKSQQDVVDAIGITQSALSQLETGRVDSSSHLAAIAKFLGVDAYWLQTGSGTSKVENKDSSFTNVVINESPLYKIPVLDFVQAGIFHESGYDGVNPKGETYTTYRSCRPDSVFSLEVSGLSMSPEFAPGDKLVVDSAKEPYPGCYVIAQNGSHEATFKKYRVTGYDEHGRETFELVPLNPDFPIMNSIQHEIRIIGVVVEHLRSFGK</sequence>
<evidence type="ECO:0000313" key="6">
    <source>
        <dbReference type="Proteomes" id="UP000279962"/>
    </source>
</evidence>
<dbReference type="RefSeq" id="WP_087554168.1">
    <property type="nucleotide sequence ID" value="NZ_CP033133.1"/>
</dbReference>
<evidence type="ECO:0000259" key="4">
    <source>
        <dbReference type="PROSITE" id="PS50943"/>
    </source>
</evidence>
<dbReference type="Gene3D" id="1.10.260.40">
    <property type="entry name" value="lambda repressor-like DNA-binding domains"/>
    <property type="match status" value="1"/>
</dbReference>
<feature type="domain" description="HTH cro/C1-type" evidence="4">
    <location>
        <begin position="6"/>
        <end position="59"/>
    </location>
</feature>
<evidence type="ECO:0000256" key="2">
    <source>
        <dbReference type="ARBA" id="ARBA00023125"/>
    </source>
</evidence>
<dbReference type="InterPro" id="IPR001387">
    <property type="entry name" value="Cro/C1-type_HTH"/>
</dbReference>
<dbReference type="EMBL" id="CP033133">
    <property type="protein sequence ID" value="AYO54173.1"/>
    <property type="molecule type" value="Genomic_DNA"/>
</dbReference>
<organism evidence="5 6">
    <name type="scientific">Acinetobacter wuhouensis</name>
    <dbReference type="NCBI Taxonomy" id="1879050"/>
    <lineage>
        <taxon>Bacteria</taxon>
        <taxon>Pseudomonadati</taxon>
        <taxon>Pseudomonadota</taxon>
        <taxon>Gammaproteobacteria</taxon>
        <taxon>Moraxellales</taxon>
        <taxon>Moraxellaceae</taxon>
        <taxon>Acinetobacter</taxon>
    </lineage>
</organism>
<protein>
    <submittedName>
        <fullName evidence="5">Helix-turn-helix transcriptional regulator</fullName>
    </submittedName>
</protein>
<dbReference type="Pfam" id="PF00717">
    <property type="entry name" value="Peptidase_S24"/>
    <property type="match status" value="1"/>
</dbReference>
<dbReference type="PROSITE" id="PS50943">
    <property type="entry name" value="HTH_CROC1"/>
    <property type="match status" value="1"/>
</dbReference>
<dbReference type="PANTHER" id="PTHR40661:SF3">
    <property type="entry name" value="FELS-1 PROPHAGE TRANSCRIPTIONAL REGULATOR"/>
    <property type="match status" value="1"/>
</dbReference>
<dbReference type="Pfam" id="PF12844">
    <property type="entry name" value="HTH_19"/>
    <property type="match status" value="1"/>
</dbReference>
<dbReference type="CDD" id="cd06529">
    <property type="entry name" value="S24_LexA-like"/>
    <property type="match status" value="1"/>
</dbReference>
<gene>
    <name evidence="5" type="ORF">CDG68_11225</name>
</gene>
<dbReference type="SMART" id="SM00530">
    <property type="entry name" value="HTH_XRE"/>
    <property type="match status" value="1"/>
</dbReference>
<proteinExistence type="predicted"/>
<dbReference type="PANTHER" id="PTHR40661">
    <property type="match status" value="1"/>
</dbReference>
<dbReference type="Proteomes" id="UP000279962">
    <property type="component" value="Chromosome"/>
</dbReference>
<dbReference type="GO" id="GO:0003677">
    <property type="term" value="F:DNA binding"/>
    <property type="evidence" value="ECO:0007669"/>
    <property type="project" value="UniProtKB-KW"/>
</dbReference>
<keyword evidence="1" id="KW-0805">Transcription regulation</keyword>
<dbReference type="SUPFAM" id="SSF47413">
    <property type="entry name" value="lambda repressor-like DNA-binding domains"/>
    <property type="match status" value="1"/>
</dbReference>
<keyword evidence="2" id="KW-0238">DNA-binding</keyword>
<name>A0A3G2T1Q4_9GAMM</name>
<dbReference type="AlphaFoldDB" id="A0A3G2T1Q4"/>
<evidence type="ECO:0000256" key="1">
    <source>
        <dbReference type="ARBA" id="ARBA00023015"/>
    </source>
</evidence>
<dbReference type="SUPFAM" id="SSF51306">
    <property type="entry name" value="LexA/Signal peptidase"/>
    <property type="match status" value="1"/>
</dbReference>
<dbReference type="Gene3D" id="2.10.109.10">
    <property type="entry name" value="Umud Fragment, subunit A"/>
    <property type="match status" value="1"/>
</dbReference>
<evidence type="ECO:0000256" key="3">
    <source>
        <dbReference type="ARBA" id="ARBA00023163"/>
    </source>
</evidence>
<evidence type="ECO:0000313" key="5">
    <source>
        <dbReference type="EMBL" id="AYO54173.1"/>
    </source>
</evidence>
<accession>A0A3G2T1Q4</accession>
<dbReference type="InterPro" id="IPR010982">
    <property type="entry name" value="Lambda_DNA-bd_dom_sf"/>
</dbReference>
<dbReference type="InterPro" id="IPR039418">
    <property type="entry name" value="LexA-like"/>
</dbReference>
<dbReference type="InterPro" id="IPR036286">
    <property type="entry name" value="LexA/Signal_pep-like_sf"/>
</dbReference>
<keyword evidence="3" id="KW-0804">Transcription</keyword>